<feature type="transmembrane region" description="Helical" evidence="1">
    <location>
        <begin position="27"/>
        <end position="47"/>
    </location>
</feature>
<gene>
    <name evidence="2" type="ORF">ICC18_33310</name>
</gene>
<proteinExistence type="predicted"/>
<reference evidence="2" key="1">
    <citation type="submission" date="2020-09" db="EMBL/GenBank/DDBJ databases">
        <title>Draft Genome Sequence of Paenibacillus sp. WST5.</title>
        <authorList>
            <person name="Bao Z."/>
        </authorList>
    </citation>
    <scope>NUCLEOTIDE SEQUENCE</scope>
    <source>
        <strain evidence="2">WST5</strain>
    </source>
</reference>
<dbReference type="Proteomes" id="UP000650466">
    <property type="component" value="Unassembled WGS sequence"/>
</dbReference>
<feature type="transmembrane region" description="Helical" evidence="1">
    <location>
        <begin position="5"/>
        <end position="21"/>
    </location>
</feature>
<protein>
    <submittedName>
        <fullName evidence="2">Uncharacterized protein</fullName>
    </submittedName>
</protein>
<keyword evidence="1" id="KW-0812">Transmembrane</keyword>
<keyword evidence="1" id="KW-1133">Transmembrane helix</keyword>
<name>A0A926KVE3_9BACL</name>
<dbReference type="AlphaFoldDB" id="A0A926KVE3"/>
<dbReference type="EMBL" id="JACVVD010000033">
    <property type="protein sequence ID" value="MBD0384889.1"/>
    <property type="molecule type" value="Genomic_DNA"/>
</dbReference>
<comment type="caution">
    <text evidence="2">The sequence shown here is derived from an EMBL/GenBank/DDBJ whole genome shotgun (WGS) entry which is preliminary data.</text>
</comment>
<evidence type="ECO:0000256" key="1">
    <source>
        <dbReference type="SAM" id="Phobius"/>
    </source>
</evidence>
<sequence length="69" mass="8308">MKKWFWLIFLIVVLIIAYTIVFGFSLYMIPIILIFAGIAFLKILNFIEGSKQNDTDEYYRSLERINRKR</sequence>
<evidence type="ECO:0000313" key="2">
    <source>
        <dbReference type="EMBL" id="MBD0384889.1"/>
    </source>
</evidence>
<accession>A0A926KVE3</accession>
<evidence type="ECO:0000313" key="3">
    <source>
        <dbReference type="Proteomes" id="UP000650466"/>
    </source>
</evidence>
<dbReference type="RefSeq" id="WP_188178645.1">
    <property type="nucleotide sequence ID" value="NZ_JACVVD010000033.1"/>
</dbReference>
<keyword evidence="1" id="KW-0472">Membrane</keyword>
<keyword evidence="3" id="KW-1185">Reference proteome</keyword>
<organism evidence="2 3">
    <name type="scientific">Paenibacillus sedimenti</name>
    <dbReference type="NCBI Taxonomy" id="2770274"/>
    <lineage>
        <taxon>Bacteria</taxon>
        <taxon>Bacillati</taxon>
        <taxon>Bacillota</taxon>
        <taxon>Bacilli</taxon>
        <taxon>Bacillales</taxon>
        <taxon>Paenibacillaceae</taxon>
        <taxon>Paenibacillus</taxon>
    </lineage>
</organism>